<keyword evidence="7" id="KW-0406">Ion transport</keyword>
<protein>
    <recommendedName>
        <fullName evidence="9">Multidrug-efflux transporter</fullName>
    </recommendedName>
</protein>
<evidence type="ECO:0000313" key="12">
    <source>
        <dbReference type="Proteomes" id="UP000739180"/>
    </source>
</evidence>
<dbReference type="NCBIfam" id="TIGR00797">
    <property type="entry name" value="matE"/>
    <property type="match status" value="1"/>
</dbReference>
<keyword evidence="4" id="KW-1003">Cell membrane</keyword>
<keyword evidence="2" id="KW-0813">Transport</keyword>
<feature type="transmembrane region" description="Helical" evidence="10">
    <location>
        <begin position="53"/>
        <end position="73"/>
    </location>
</feature>
<feature type="transmembrane region" description="Helical" evidence="10">
    <location>
        <begin position="385"/>
        <end position="406"/>
    </location>
</feature>
<dbReference type="InterPro" id="IPR050222">
    <property type="entry name" value="MATE_MdtK"/>
</dbReference>
<dbReference type="PANTHER" id="PTHR43298:SF2">
    <property type="entry name" value="FMN_FAD EXPORTER YEEO-RELATED"/>
    <property type="match status" value="1"/>
</dbReference>
<evidence type="ECO:0000256" key="10">
    <source>
        <dbReference type="SAM" id="Phobius"/>
    </source>
</evidence>
<keyword evidence="3" id="KW-0050">Antiport</keyword>
<feature type="transmembrane region" description="Helical" evidence="10">
    <location>
        <begin position="418"/>
        <end position="437"/>
    </location>
</feature>
<dbReference type="InterPro" id="IPR048279">
    <property type="entry name" value="MdtK-like"/>
</dbReference>
<dbReference type="EMBL" id="VCQT01000028">
    <property type="protein sequence ID" value="TMW12913.1"/>
    <property type="molecule type" value="Genomic_DNA"/>
</dbReference>
<evidence type="ECO:0000256" key="5">
    <source>
        <dbReference type="ARBA" id="ARBA00022692"/>
    </source>
</evidence>
<feature type="transmembrane region" description="Helical" evidence="10">
    <location>
        <begin position="158"/>
        <end position="180"/>
    </location>
</feature>
<dbReference type="CDD" id="cd13131">
    <property type="entry name" value="MATE_NorM_like"/>
    <property type="match status" value="1"/>
</dbReference>
<feature type="transmembrane region" description="Helical" evidence="10">
    <location>
        <begin position="128"/>
        <end position="146"/>
    </location>
</feature>
<gene>
    <name evidence="11" type="ORF">FGS76_08935</name>
</gene>
<evidence type="ECO:0000313" key="11">
    <source>
        <dbReference type="EMBL" id="TMW12913.1"/>
    </source>
</evidence>
<keyword evidence="12" id="KW-1185">Reference proteome</keyword>
<sequence>MSLHRREYLAQLRLALPILGGQLAQTANGFVDTVMAGRVGAADLAAVAVGASIWVPLFLFMTGVLTSATPVLARHLGGAAYHRVNPLAQQGLWLALGLGLLCALILRSMAPVLHLMDVDPAIRPLAQGYLDALSWGMPGAAVLLALRSYTEAMNHTRPVLLISLAGLLINIPANYLLIYGKLGLPALGGVGCGWATSLVMWSMALMMGGYIKRHPIYRPARLTLRQRYWEPASLGYLLRLGMPVGLSIFFEVSIFSVIALLISRLGPETVAGHQIALNFTSLVFMLPLSFAIAATVRVGHARGGGRGDALAVAVRCSLLITAAIGLVAGLLLMLTRTWIPHIYTDNPRIIELAAHLLLFAGLYQISDAVQVSANGCLRGFEDTAWPMVMTLFAYWGVGLPLGYVLGLTDRLVPAMGPAGFWIGLVAGLTTAAVLLSLRLRWRLRQPLPSPLPGKAIATEVAPTSSV</sequence>
<keyword evidence="6 10" id="KW-1133">Transmembrane helix</keyword>
<name>A0ABY2XL91_9GAMM</name>
<evidence type="ECO:0000256" key="9">
    <source>
        <dbReference type="ARBA" id="ARBA00031636"/>
    </source>
</evidence>
<keyword evidence="8 10" id="KW-0472">Membrane</keyword>
<dbReference type="InterPro" id="IPR002528">
    <property type="entry name" value="MATE_fam"/>
</dbReference>
<dbReference type="PANTHER" id="PTHR43298">
    <property type="entry name" value="MULTIDRUG RESISTANCE PROTEIN NORM-RELATED"/>
    <property type="match status" value="1"/>
</dbReference>
<evidence type="ECO:0000256" key="8">
    <source>
        <dbReference type="ARBA" id="ARBA00023136"/>
    </source>
</evidence>
<evidence type="ECO:0000256" key="7">
    <source>
        <dbReference type="ARBA" id="ARBA00023065"/>
    </source>
</evidence>
<evidence type="ECO:0000256" key="2">
    <source>
        <dbReference type="ARBA" id="ARBA00022448"/>
    </source>
</evidence>
<organism evidence="11 12">
    <name type="scientific">Alloalcanivorax gelatiniphagus</name>
    <dbReference type="NCBI Taxonomy" id="1194167"/>
    <lineage>
        <taxon>Bacteria</taxon>
        <taxon>Pseudomonadati</taxon>
        <taxon>Pseudomonadota</taxon>
        <taxon>Gammaproteobacteria</taxon>
        <taxon>Oceanospirillales</taxon>
        <taxon>Alcanivoracaceae</taxon>
        <taxon>Alloalcanivorax</taxon>
    </lineage>
</organism>
<feature type="transmembrane region" description="Helical" evidence="10">
    <location>
        <begin position="352"/>
        <end position="373"/>
    </location>
</feature>
<keyword evidence="5 10" id="KW-0812">Transmembrane</keyword>
<evidence type="ECO:0000256" key="4">
    <source>
        <dbReference type="ARBA" id="ARBA00022475"/>
    </source>
</evidence>
<comment type="subcellular location">
    <subcellularLocation>
        <location evidence="1">Cell inner membrane</location>
        <topology evidence="1">Multi-pass membrane protein</topology>
    </subcellularLocation>
</comment>
<comment type="caution">
    <text evidence="11">The sequence shown here is derived from an EMBL/GenBank/DDBJ whole genome shotgun (WGS) entry which is preliminary data.</text>
</comment>
<proteinExistence type="predicted"/>
<feature type="transmembrane region" description="Helical" evidence="10">
    <location>
        <begin position="275"/>
        <end position="298"/>
    </location>
</feature>
<feature type="transmembrane region" description="Helical" evidence="10">
    <location>
        <begin position="236"/>
        <end position="263"/>
    </location>
</feature>
<dbReference type="PIRSF" id="PIRSF006603">
    <property type="entry name" value="DinF"/>
    <property type="match status" value="1"/>
</dbReference>
<feature type="transmembrane region" description="Helical" evidence="10">
    <location>
        <begin position="186"/>
        <end position="211"/>
    </location>
</feature>
<evidence type="ECO:0000256" key="3">
    <source>
        <dbReference type="ARBA" id="ARBA00022449"/>
    </source>
</evidence>
<feature type="transmembrane region" description="Helical" evidence="10">
    <location>
        <begin position="310"/>
        <end position="332"/>
    </location>
</feature>
<dbReference type="Pfam" id="PF01554">
    <property type="entry name" value="MatE"/>
    <property type="match status" value="2"/>
</dbReference>
<dbReference type="Proteomes" id="UP000739180">
    <property type="component" value="Unassembled WGS sequence"/>
</dbReference>
<accession>A0ABY2XL91</accession>
<evidence type="ECO:0000256" key="1">
    <source>
        <dbReference type="ARBA" id="ARBA00004429"/>
    </source>
</evidence>
<evidence type="ECO:0000256" key="6">
    <source>
        <dbReference type="ARBA" id="ARBA00022989"/>
    </source>
</evidence>
<reference evidence="11 12" key="1">
    <citation type="submission" date="2019-05" db="EMBL/GenBank/DDBJ databases">
        <title>Genome of Alcanivorax gelatiniphagus, an oil degrading marine bacteria.</title>
        <authorList>
            <person name="Kwon K.K."/>
        </authorList>
    </citation>
    <scope>NUCLEOTIDE SEQUENCE [LARGE SCALE GENOMIC DNA]</scope>
    <source>
        <strain evidence="11 12">MEBiC 08158</strain>
    </source>
</reference>
<feature type="transmembrane region" description="Helical" evidence="10">
    <location>
        <begin position="93"/>
        <end position="116"/>
    </location>
</feature>